<gene>
    <name evidence="1" type="ORF">HNR53_002009</name>
</gene>
<evidence type="ECO:0000313" key="2">
    <source>
        <dbReference type="Proteomes" id="UP000531594"/>
    </source>
</evidence>
<accession>A0A7X0LUW9</accession>
<proteinExistence type="predicted"/>
<dbReference type="InterPro" id="IPR025062">
    <property type="entry name" value="DUF4003"/>
</dbReference>
<keyword evidence="2" id="KW-1185">Reference proteome</keyword>
<dbReference type="Pfam" id="PF13170">
    <property type="entry name" value="DUF4003"/>
    <property type="match status" value="1"/>
</dbReference>
<protein>
    <recommendedName>
        <fullName evidence="3">DUF4003 domain-containing protein</fullName>
    </recommendedName>
</protein>
<organism evidence="1 2">
    <name type="scientific">Bacillus benzoevorans</name>
    <dbReference type="NCBI Taxonomy" id="1456"/>
    <lineage>
        <taxon>Bacteria</taxon>
        <taxon>Bacillati</taxon>
        <taxon>Bacillota</taxon>
        <taxon>Bacilli</taxon>
        <taxon>Bacillales</taxon>
        <taxon>Bacillaceae</taxon>
        <taxon>Bacillus</taxon>
    </lineage>
</organism>
<reference evidence="1 2" key="1">
    <citation type="submission" date="2020-08" db="EMBL/GenBank/DDBJ databases">
        <title>Genomic Encyclopedia of Type Strains, Phase IV (KMG-IV): sequencing the most valuable type-strain genomes for metagenomic binning, comparative biology and taxonomic classification.</title>
        <authorList>
            <person name="Goeker M."/>
        </authorList>
    </citation>
    <scope>NUCLEOTIDE SEQUENCE [LARGE SCALE GENOMIC DNA]</scope>
    <source>
        <strain evidence="1 2">DSM 5391</strain>
    </source>
</reference>
<dbReference type="RefSeq" id="WP_184525361.1">
    <property type="nucleotide sequence ID" value="NZ_JACHGK010000005.1"/>
</dbReference>
<evidence type="ECO:0008006" key="3">
    <source>
        <dbReference type="Google" id="ProtNLM"/>
    </source>
</evidence>
<dbReference type="AlphaFoldDB" id="A0A7X0LUW9"/>
<evidence type="ECO:0000313" key="1">
    <source>
        <dbReference type="EMBL" id="MBB6445391.1"/>
    </source>
</evidence>
<name>A0A7X0LUW9_9BACI</name>
<comment type="caution">
    <text evidence="1">The sequence shown here is derived from an EMBL/GenBank/DDBJ whole genome shotgun (WGS) entry which is preliminary data.</text>
</comment>
<sequence>MNNNLFEENIEILRSVSKWVDSRLIFMTAAQLTAKGKRINASEFQETVNAVKKSASAFSPLRTIYFSIAGLIYAQENQTHEAINRLQQNYKELKSAGLRSSIYTYIAALLMEENVDARRVKEIYDGMRKYHRFLTSYDDYPAAVMMAKQSAKMEDLLESSEKYYITLNEKGFNKGNDLQLLANMLVMNGSFTTDIVNKVIYAKETFEHNRIKIKVMQYPAIGLIALSNKTNEALSLSRELSSMNAFRWYKNMAVTIAAIFVSQEYTDAPAGLTAAIEAMIQAQQAAVIAATAAAVSASSSSSGGE</sequence>
<dbReference type="Proteomes" id="UP000531594">
    <property type="component" value="Unassembled WGS sequence"/>
</dbReference>
<dbReference type="EMBL" id="JACHGK010000005">
    <property type="protein sequence ID" value="MBB6445391.1"/>
    <property type="molecule type" value="Genomic_DNA"/>
</dbReference>